<keyword evidence="2" id="KW-1185">Reference proteome</keyword>
<sequence>MELARAVAESLRAKMVPVGCTVGARGNSGLSPLQRQSRHGCPLHLPFFYGWWGNTGAAGRGGGVLGFVAIAKEEAGLHRDLFAAVQDASAQSDEARFLVEGKGAFVGWVEVHLRAHLHKA</sequence>
<protein>
    <submittedName>
        <fullName evidence="1">Uncharacterized protein</fullName>
    </submittedName>
</protein>
<dbReference type="KEGG" id="ruv:EC9_03170"/>
<proteinExistence type="predicted"/>
<accession>A0A517LU55</accession>
<organism evidence="1 2">
    <name type="scientific">Rosistilla ulvae</name>
    <dbReference type="NCBI Taxonomy" id="1930277"/>
    <lineage>
        <taxon>Bacteria</taxon>
        <taxon>Pseudomonadati</taxon>
        <taxon>Planctomycetota</taxon>
        <taxon>Planctomycetia</taxon>
        <taxon>Pirellulales</taxon>
        <taxon>Pirellulaceae</taxon>
        <taxon>Rosistilla</taxon>
    </lineage>
</organism>
<dbReference type="EMBL" id="CP036261">
    <property type="protein sequence ID" value="QDS86158.1"/>
    <property type="molecule type" value="Genomic_DNA"/>
</dbReference>
<reference evidence="1 2" key="1">
    <citation type="submission" date="2019-02" db="EMBL/GenBank/DDBJ databases">
        <title>Deep-cultivation of Planctomycetes and their phenomic and genomic characterization uncovers novel biology.</title>
        <authorList>
            <person name="Wiegand S."/>
            <person name="Jogler M."/>
            <person name="Boedeker C."/>
            <person name="Pinto D."/>
            <person name="Vollmers J."/>
            <person name="Rivas-Marin E."/>
            <person name="Kohn T."/>
            <person name="Peeters S.H."/>
            <person name="Heuer A."/>
            <person name="Rast P."/>
            <person name="Oberbeckmann S."/>
            <person name="Bunk B."/>
            <person name="Jeske O."/>
            <person name="Meyerdierks A."/>
            <person name="Storesund J.E."/>
            <person name="Kallscheuer N."/>
            <person name="Luecker S."/>
            <person name="Lage O.M."/>
            <person name="Pohl T."/>
            <person name="Merkel B.J."/>
            <person name="Hornburger P."/>
            <person name="Mueller R.-W."/>
            <person name="Bruemmer F."/>
            <person name="Labrenz M."/>
            <person name="Spormann A.M."/>
            <person name="Op den Camp H."/>
            <person name="Overmann J."/>
            <person name="Amann R."/>
            <person name="Jetten M.S.M."/>
            <person name="Mascher T."/>
            <person name="Medema M.H."/>
            <person name="Devos D.P."/>
            <person name="Kaster A.-K."/>
            <person name="Ovreas L."/>
            <person name="Rohde M."/>
            <person name="Galperin M.Y."/>
            <person name="Jogler C."/>
        </authorList>
    </citation>
    <scope>NUCLEOTIDE SEQUENCE [LARGE SCALE GENOMIC DNA]</scope>
    <source>
        <strain evidence="1 2">EC9</strain>
    </source>
</reference>
<dbReference type="AlphaFoldDB" id="A0A517LU55"/>
<gene>
    <name evidence="1" type="ORF">EC9_03170</name>
</gene>
<evidence type="ECO:0000313" key="1">
    <source>
        <dbReference type="EMBL" id="QDS86158.1"/>
    </source>
</evidence>
<evidence type="ECO:0000313" key="2">
    <source>
        <dbReference type="Proteomes" id="UP000319557"/>
    </source>
</evidence>
<dbReference type="Proteomes" id="UP000319557">
    <property type="component" value="Chromosome"/>
</dbReference>
<name>A0A517LU55_9BACT</name>